<organism evidence="2 3">
    <name type="scientific">Anaerovirgula multivorans</name>
    <dbReference type="NCBI Taxonomy" id="312168"/>
    <lineage>
        <taxon>Bacteria</taxon>
        <taxon>Bacillati</taxon>
        <taxon>Bacillota</taxon>
        <taxon>Clostridia</taxon>
        <taxon>Peptostreptococcales</taxon>
        <taxon>Natronincolaceae</taxon>
        <taxon>Anaerovirgula</taxon>
    </lineage>
</organism>
<dbReference type="InterPro" id="IPR047640">
    <property type="entry name" value="RpiR-like"/>
</dbReference>
<dbReference type="InterPro" id="IPR035472">
    <property type="entry name" value="RpiR-like_SIS"/>
</dbReference>
<dbReference type="GO" id="GO:0003677">
    <property type="term" value="F:DNA binding"/>
    <property type="evidence" value="ECO:0007669"/>
    <property type="project" value="InterPro"/>
</dbReference>
<protein>
    <submittedName>
        <fullName evidence="2">Transcriptional regulator, RpiR family</fullName>
    </submittedName>
</protein>
<dbReference type="Gene3D" id="3.40.50.10490">
    <property type="entry name" value="Glucose-6-phosphate isomerase like protein, domain 1"/>
    <property type="match status" value="1"/>
</dbReference>
<dbReference type="PANTHER" id="PTHR30514">
    <property type="entry name" value="GLUCOKINASE"/>
    <property type="match status" value="1"/>
</dbReference>
<dbReference type="InterPro" id="IPR046348">
    <property type="entry name" value="SIS_dom_sf"/>
</dbReference>
<dbReference type="OrthoDB" id="63027at2"/>
<dbReference type="SUPFAM" id="SSF46689">
    <property type="entry name" value="Homeodomain-like"/>
    <property type="match status" value="1"/>
</dbReference>
<dbReference type="Gene3D" id="1.10.10.10">
    <property type="entry name" value="Winged helix-like DNA-binding domain superfamily/Winged helix DNA-binding domain"/>
    <property type="match status" value="1"/>
</dbReference>
<dbReference type="InterPro" id="IPR000281">
    <property type="entry name" value="HTH_RpiR"/>
</dbReference>
<dbReference type="Proteomes" id="UP000198304">
    <property type="component" value="Unassembled WGS sequence"/>
</dbReference>
<feature type="domain" description="HTH rpiR-type" evidence="1">
    <location>
        <begin position="1"/>
        <end position="76"/>
    </location>
</feature>
<dbReference type="SUPFAM" id="SSF53697">
    <property type="entry name" value="SIS domain"/>
    <property type="match status" value="1"/>
</dbReference>
<dbReference type="Pfam" id="PF01418">
    <property type="entry name" value="HTH_6"/>
    <property type="match status" value="1"/>
</dbReference>
<dbReference type="EMBL" id="FZOJ01000007">
    <property type="protein sequence ID" value="SNS31616.1"/>
    <property type="molecule type" value="Genomic_DNA"/>
</dbReference>
<name>A0A239DGH4_9FIRM</name>
<sequence>MTLDNLIRYNENLTPIENQLAQYILTHKDVVEKLSITDLSEITFVSKSAIHRFCKKIGFNGYNELKVKIAQDIANQNTSVQQIDVNYPFDAEDSPRMIAQKLLRLYESTITDTHNFIDMIELNKVSQLLNSAQIIDIYTHAHNISIAENFQDKMRSIGRMVNCADAFYTQRCMATASRLSHVAIILSYSGRAYFIPSITKTLYKKKIPIVLIGKAGNNQFSHLFQHRLYISDQENLRNRISQFSSHIAMQYLLDVLYGCIFNLSYHENIKYIQETISIIDDRNLNE</sequence>
<dbReference type="InterPro" id="IPR009057">
    <property type="entry name" value="Homeodomain-like_sf"/>
</dbReference>
<dbReference type="RefSeq" id="WP_089282674.1">
    <property type="nucleotide sequence ID" value="NZ_FZOJ01000007.1"/>
</dbReference>
<dbReference type="GO" id="GO:0097367">
    <property type="term" value="F:carbohydrate derivative binding"/>
    <property type="evidence" value="ECO:0007669"/>
    <property type="project" value="InterPro"/>
</dbReference>
<dbReference type="GO" id="GO:0003700">
    <property type="term" value="F:DNA-binding transcription factor activity"/>
    <property type="evidence" value="ECO:0007669"/>
    <property type="project" value="InterPro"/>
</dbReference>
<reference evidence="2 3" key="1">
    <citation type="submission" date="2017-06" db="EMBL/GenBank/DDBJ databases">
        <authorList>
            <person name="Kim H.J."/>
            <person name="Triplett B.A."/>
        </authorList>
    </citation>
    <scope>NUCLEOTIDE SEQUENCE [LARGE SCALE GENOMIC DNA]</scope>
    <source>
        <strain evidence="2 3">SCA</strain>
    </source>
</reference>
<dbReference type="PROSITE" id="PS51071">
    <property type="entry name" value="HTH_RPIR"/>
    <property type="match status" value="1"/>
</dbReference>
<dbReference type="GO" id="GO:1901135">
    <property type="term" value="P:carbohydrate derivative metabolic process"/>
    <property type="evidence" value="ECO:0007669"/>
    <property type="project" value="InterPro"/>
</dbReference>
<evidence type="ECO:0000259" key="1">
    <source>
        <dbReference type="PROSITE" id="PS51071"/>
    </source>
</evidence>
<evidence type="ECO:0000313" key="3">
    <source>
        <dbReference type="Proteomes" id="UP000198304"/>
    </source>
</evidence>
<proteinExistence type="predicted"/>
<dbReference type="InterPro" id="IPR036388">
    <property type="entry name" value="WH-like_DNA-bd_sf"/>
</dbReference>
<dbReference type="AlphaFoldDB" id="A0A239DGH4"/>
<keyword evidence="3" id="KW-1185">Reference proteome</keyword>
<accession>A0A239DGH4</accession>
<dbReference type="CDD" id="cd05013">
    <property type="entry name" value="SIS_RpiR"/>
    <property type="match status" value="1"/>
</dbReference>
<gene>
    <name evidence="2" type="ORF">SAMN05446037_1007175</name>
</gene>
<dbReference type="PANTHER" id="PTHR30514:SF10">
    <property type="entry name" value="MURR_RPIR FAMILY TRANSCRIPTIONAL REGULATOR"/>
    <property type="match status" value="1"/>
</dbReference>
<evidence type="ECO:0000313" key="2">
    <source>
        <dbReference type="EMBL" id="SNS31616.1"/>
    </source>
</evidence>